<keyword evidence="1" id="KW-1133">Transmembrane helix</keyword>
<dbReference type="AlphaFoldDB" id="A0A918TCS7"/>
<evidence type="ECO:0000256" key="1">
    <source>
        <dbReference type="SAM" id="Phobius"/>
    </source>
</evidence>
<evidence type="ECO:0000313" key="3">
    <source>
        <dbReference type="EMBL" id="GHC41712.1"/>
    </source>
</evidence>
<sequence length="83" mass="8765">MFSLTRPTLLGICLLATGGTAWAGVTPMTHEQHLTNGLYNLGDALWAIFGALLLLALSLLIVGLKVAKALENRPPTPAKKSPD</sequence>
<keyword evidence="1" id="KW-0812">Transmembrane</keyword>
<protein>
    <submittedName>
        <fullName evidence="3">Uncharacterized protein</fullName>
    </submittedName>
</protein>
<feature type="chain" id="PRO_5037364217" evidence="2">
    <location>
        <begin position="24"/>
        <end position="83"/>
    </location>
</feature>
<gene>
    <name evidence="3" type="ORF">GCM10007100_03180</name>
</gene>
<reference evidence="3" key="1">
    <citation type="journal article" date="2014" name="Int. J. Syst. Evol. Microbiol.">
        <title>Complete genome sequence of Corynebacterium casei LMG S-19264T (=DSM 44701T), isolated from a smear-ripened cheese.</title>
        <authorList>
            <consortium name="US DOE Joint Genome Institute (JGI-PGF)"/>
            <person name="Walter F."/>
            <person name="Albersmeier A."/>
            <person name="Kalinowski J."/>
            <person name="Ruckert C."/>
        </authorList>
    </citation>
    <scope>NUCLEOTIDE SEQUENCE</scope>
    <source>
        <strain evidence="3">KCTC 12988</strain>
    </source>
</reference>
<keyword evidence="4" id="KW-1185">Reference proteome</keyword>
<comment type="caution">
    <text evidence="3">The sequence shown here is derived from an EMBL/GenBank/DDBJ whole genome shotgun (WGS) entry which is preliminary data.</text>
</comment>
<feature type="transmembrane region" description="Helical" evidence="1">
    <location>
        <begin position="47"/>
        <end position="67"/>
    </location>
</feature>
<keyword evidence="1" id="KW-0472">Membrane</keyword>
<evidence type="ECO:0000256" key="2">
    <source>
        <dbReference type="SAM" id="SignalP"/>
    </source>
</evidence>
<dbReference type="Proteomes" id="UP000644507">
    <property type="component" value="Unassembled WGS sequence"/>
</dbReference>
<dbReference type="RefSeq" id="WP_189566716.1">
    <property type="nucleotide sequence ID" value="NZ_BMXI01000001.1"/>
</dbReference>
<organism evidence="3 4">
    <name type="scientific">Roseibacillus persicicus</name>
    <dbReference type="NCBI Taxonomy" id="454148"/>
    <lineage>
        <taxon>Bacteria</taxon>
        <taxon>Pseudomonadati</taxon>
        <taxon>Verrucomicrobiota</taxon>
        <taxon>Verrucomicrobiia</taxon>
        <taxon>Verrucomicrobiales</taxon>
        <taxon>Verrucomicrobiaceae</taxon>
        <taxon>Roseibacillus</taxon>
    </lineage>
</organism>
<dbReference type="EMBL" id="BMXI01000001">
    <property type="protein sequence ID" value="GHC41712.1"/>
    <property type="molecule type" value="Genomic_DNA"/>
</dbReference>
<reference evidence="3" key="2">
    <citation type="submission" date="2020-09" db="EMBL/GenBank/DDBJ databases">
        <authorList>
            <person name="Sun Q."/>
            <person name="Kim S."/>
        </authorList>
    </citation>
    <scope>NUCLEOTIDE SEQUENCE</scope>
    <source>
        <strain evidence="3">KCTC 12988</strain>
    </source>
</reference>
<feature type="signal peptide" evidence="2">
    <location>
        <begin position="1"/>
        <end position="23"/>
    </location>
</feature>
<proteinExistence type="predicted"/>
<keyword evidence="2" id="KW-0732">Signal</keyword>
<accession>A0A918TCS7</accession>
<name>A0A918TCS7_9BACT</name>
<evidence type="ECO:0000313" key="4">
    <source>
        <dbReference type="Proteomes" id="UP000644507"/>
    </source>
</evidence>